<name>A0A8S2EU38_9BILA</name>
<dbReference type="PROSITE" id="PS50929">
    <property type="entry name" value="ABC_TM1F"/>
    <property type="match status" value="1"/>
</dbReference>
<dbReference type="Proteomes" id="UP000677228">
    <property type="component" value="Unassembled WGS sequence"/>
</dbReference>
<reference evidence="6" key="1">
    <citation type="submission" date="2021-02" db="EMBL/GenBank/DDBJ databases">
        <authorList>
            <person name="Nowell W R."/>
        </authorList>
    </citation>
    <scope>NUCLEOTIDE SEQUENCE</scope>
</reference>
<dbReference type="EMBL" id="CAJNOK010016122">
    <property type="protein sequence ID" value="CAF1238971.1"/>
    <property type="molecule type" value="Genomic_DNA"/>
</dbReference>
<feature type="non-terminal residue" evidence="6">
    <location>
        <position position="1"/>
    </location>
</feature>
<keyword evidence="4" id="KW-0472">Membrane</keyword>
<dbReference type="Gene3D" id="1.20.1560.10">
    <property type="entry name" value="ABC transporter type 1, transmembrane domain"/>
    <property type="match status" value="1"/>
</dbReference>
<dbReference type="Pfam" id="PF00664">
    <property type="entry name" value="ABC_membrane"/>
    <property type="match status" value="1"/>
</dbReference>
<dbReference type="AlphaFoldDB" id="A0A8S2EU38"/>
<dbReference type="GO" id="GO:0005524">
    <property type="term" value="F:ATP binding"/>
    <property type="evidence" value="ECO:0007669"/>
    <property type="project" value="InterPro"/>
</dbReference>
<comment type="subcellular location">
    <subcellularLocation>
        <location evidence="1">Membrane</location>
        <topology evidence="1">Multi-pass membrane protein</topology>
    </subcellularLocation>
</comment>
<comment type="caution">
    <text evidence="6">The sequence shown here is derived from an EMBL/GenBank/DDBJ whole genome shotgun (WGS) entry which is preliminary data.</text>
</comment>
<protein>
    <recommendedName>
        <fullName evidence="5">ABC transmembrane type-1 domain-containing protein</fullName>
    </recommendedName>
</protein>
<evidence type="ECO:0000313" key="7">
    <source>
        <dbReference type="EMBL" id="CAF4046408.1"/>
    </source>
</evidence>
<feature type="domain" description="ABC transmembrane type-1" evidence="5">
    <location>
        <begin position="13"/>
        <end position="77"/>
    </location>
</feature>
<dbReference type="GO" id="GO:0016020">
    <property type="term" value="C:membrane"/>
    <property type="evidence" value="ECO:0007669"/>
    <property type="project" value="UniProtKB-SubCell"/>
</dbReference>
<sequence length="119" mass="13627">MDRFVPEYARYPFVNFLFACSGECLTKRLRSNAFLIILRQELGWFDKQENNTGALCRMLASDAAEIQSLAIGSIQNIRTIKQLTKENEFGNKFCSMLNKSLQIFAFVIFSMQIIQVALS</sequence>
<dbReference type="InterPro" id="IPR011527">
    <property type="entry name" value="ABC1_TM_dom"/>
</dbReference>
<evidence type="ECO:0000256" key="1">
    <source>
        <dbReference type="ARBA" id="ARBA00004141"/>
    </source>
</evidence>
<dbReference type="PANTHER" id="PTHR24221">
    <property type="entry name" value="ATP-BINDING CASSETTE SUB-FAMILY B"/>
    <property type="match status" value="1"/>
</dbReference>
<evidence type="ECO:0000313" key="8">
    <source>
        <dbReference type="Proteomes" id="UP000677228"/>
    </source>
</evidence>
<dbReference type="InterPro" id="IPR039421">
    <property type="entry name" value="Type_1_exporter"/>
</dbReference>
<dbReference type="PANTHER" id="PTHR24221:SF503">
    <property type="entry name" value="MITOCHONDRIAL POTASSIUM CHANNEL ATP-BINDING SUBUNIT"/>
    <property type="match status" value="1"/>
</dbReference>
<dbReference type="EMBL" id="CAJOBA010037667">
    <property type="protein sequence ID" value="CAF4046408.1"/>
    <property type="molecule type" value="Genomic_DNA"/>
</dbReference>
<dbReference type="InterPro" id="IPR036640">
    <property type="entry name" value="ABC1_TM_sf"/>
</dbReference>
<evidence type="ECO:0000256" key="4">
    <source>
        <dbReference type="ARBA" id="ARBA00023136"/>
    </source>
</evidence>
<organism evidence="6 8">
    <name type="scientific">Didymodactylos carnosus</name>
    <dbReference type="NCBI Taxonomy" id="1234261"/>
    <lineage>
        <taxon>Eukaryota</taxon>
        <taxon>Metazoa</taxon>
        <taxon>Spiralia</taxon>
        <taxon>Gnathifera</taxon>
        <taxon>Rotifera</taxon>
        <taxon>Eurotatoria</taxon>
        <taxon>Bdelloidea</taxon>
        <taxon>Philodinida</taxon>
        <taxon>Philodinidae</taxon>
        <taxon>Didymodactylos</taxon>
    </lineage>
</organism>
<evidence type="ECO:0000256" key="2">
    <source>
        <dbReference type="ARBA" id="ARBA00022692"/>
    </source>
</evidence>
<proteinExistence type="predicted"/>
<evidence type="ECO:0000313" key="6">
    <source>
        <dbReference type="EMBL" id="CAF1238971.1"/>
    </source>
</evidence>
<keyword evidence="2" id="KW-0812">Transmembrane</keyword>
<gene>
    <name evidence="6" type="ORF">OVA965_LOCUS25732</name>
    <name evidence="7" type="ORF">TMI583_LOCUS26461</name>
</gene>
<evidence type="ECO:0000256" key="3">
    <source>
        <dbReference type="ARBA" id="ARBA00022989"/>
    </source>
</evidence>
<evidence type="ECO:0000259" key="5">
    <source>
        <dbReference type="PROSITE" id="PS50929"/>
    </source>
</evidence>
<dbReference type="SUPFAM" id="SSF90123">
    <property type="entry name" value="ABC transporter transmembrane region"/>
    <property type="match status" value="1"/>
</dbReference>
<keyword evidence="3" id="KW-1133">Transmembrane helix</keyword>
<accession>A0A8S2EU38</accession>
<dbReference type="Proteomes" id="UP000682733">
    <property type="component" value="Unassembled WGS sequence"/>
</dbReference>
<dbReference type="GO" id="GO:0140359">
    <property type="term" value="F:ABC-type transporter activity"/>
    <property type="evidence" value="ECO:0007669"/>
    <property type="project" value="InterPro"/>
</dbReference>